<gene>
    <name evidence="9" type="ORF">H9704_01125</name>
</gene>
<keyword evidence="2" id="KW-0813">Transport</keyword>
<feature type="transmembrane region" description="Helical" evidence="8">
    <location>
        <begin position="420"/>
        <end position="442"/>
    </location>
</feature>
<keyword evidence="6 8" id="KW-0472">Membrane</keyword>
<reference evidence="9" key="2">
    <citation type="submission" date="2021-04" db="EMBL/GenBank/DDBJ databases">
        <authorList>
            <person name="Gilroy R."/>
        </authorList>
    </citation>
    <scope>NUCLEOTIDE SEQUENCE</scope>
    <source>
        <strain evidence="9">CHK180-15479</strain>
    </source>
</reference>
<dbReference type="GO" id="GO:0042910">
    <property type="term" value="F:xenobiotic transmembrane transporter activity"/>
    <property type="evidence" value="ECO:0007669"/>
    <property type="project" value="InterPro"/>
</dbReference>
<feature type="transmembrane region" description="Helical" evidence="8">
    <location>
        <begin position="281"/>
        <end position="301"/>
    </location>
</feature>
<feature type="transmembrane region" description="Helical" evidence="8">
    <location>
        <begin position="21"/>
        <end position="42"/>
    </location>
</feature>
<feature type="transmembrane region" description="Helical" evidence="8">
    <location>
        <begin position="194"/>
        <end position="215"/>
    </location>
</feature>
<keyword evidence="3" id="KW-1003">Cell membrane</keyword>
<evidence type="ECO:0000256" key="3">
    <source>
        <dbReference type="ARBA" id="ARBA00022475"/>
    </source>
</evidence>
<dbReference type="NCBIfam" id="TIGR00797">
    <property type="entry name" value="matE"/>
    <property type="match status" value="1"/>
</dbReference>
<keyword evidence="4 8" id="KW-0812">Transmembrane</keyword>
<dbReference type="PIRSF" id="PIRSF006603">
    <property type="entry name" value="DinF"/>
    <property type="match status" value="1"/>
</dbReference>
<evidence type="ECO:0000256" key="5">
    <source>
        <dbReference type="ARBA" id="ARBA00022989"/>
    </source>
</evidence>
<dbReference type="Pfam" id="PF01554">
    <property type="entry name" value="MatE"/>
    <property type="match status" value="2"/>
</dbReference>
<dbReference type="InterPro" id="IPR052031">
    <property type="entry name" value="Membrane_Transporter-Flippase"/>
</dbReference>
<comment type="subcellular location">
    <subcellularLocation>
        <location evidence="1">Cell membrane</location>
        <topology evidence="1">Multi-pass membrane protein</topology>
    </subcellularLocation>
</comment>
<protein>
    <submittedName>
        <fullName evidence="9">MATE family efflux transporter</fullName>
    </submittedName>
</protein>
<name>A0A9D2MYG3_9FIRM</name>
<comment type="caution">
    <text evidence="9">The sequence shown here is derived from an EMBL/GenBank/DDBJ whole genome shotgun (WGS) entry which is preliminary data.</text>
</comment>
<feature type="transmembrane region" description="Helical" evidence="8">
    <location>
        <begin position="133"/>
        <end position="151"/>
    </location>
</feature>
<keyword evidence="5 8" id="KW-1133">Transmembrane helix</keyword>
<feature type="transmembrane region" description="Helical" evidence="8">
    <location>
        <begin position="395"/>
        <end position="414"/>
    </location>
</feature>
<dbReference type="EMBL" id="DWWT01000002">
    <property type="protein sequence ID" value="HJC04756.1"/>
    <property type="molecule type" value="Genomic_DNA"/>
</dbReference>
<evidence type="ECO:0000256" key="8">
    <source>
        <dbReference type="SAM" id="Phobius"/>
    </source>
</evidence>
<organism evidence="9 10">
    <name type="scientific">Candidatus Enterocloster excrementipullorum</name>
    <dbReference type="NCBI Taxonomy" id="2838559"/>
    <lineage>
        <taxon>Bacteria</taxon>
        <taxon>Bacillati</taxon>
        <taxon>Bacillota</taxon>
        <taxon>Clostridia</taxon>
        <taxon>Lachnospirales</taxon>
        <taxon>Lachnospiraceae</taxon>
        <taxon>Enterocloster</taxon>
    </lineage>
</organism>
<evidence type="ECO:0000256" key="7">
    <source>
        <dbReference type="SAM" id="MobiDB-lite"/>
    </source>
</evidence>
<feature type="transmembrane region" description="Helical" evidence="8">
    <location>
        <begin position="88"/>
        <end position="113"/>
    </location>
</feature>
<proteinExistence type="predicted"/>
<accession>A0A9D2MYG3</accession>
<dbReference type="CDD" id="cd13138">
    <property type="entry name" value="MATE_yoeA_like"/>
    <property type="match status" value="1"/>
</dbReference>
<reference evidence="9" key="1">
    <citation type="journal article" date="2021" name="PeerJ">
        <title>Extensive microbial diversity within the chicken gut microbiome revealed by metagenomics and culture.</title>
        <authorList>
            <person name="Gilroy R."/>
            <person name="Ravi A."/>
            <person name="Getino M."/>
            <person name="Pursley I."/>
            <person name="Horton D.L."/>
            <person name="Alikhan N.F."/>
            <person name="Baker D."/>
            <person name="Gharbi K."/>
            <person name="Hall N."/>
            <person name="Watson M."/>
            <person name="Adriaenssens E.M."/>
            <person name="Foster-Nyarko E."/>
            <person name="Jarju S."/>
            <person name="Secka A."/>
            <person name="Antonio M."/>
            <person name="Oren A."/>
            <person name="Chaudhuri R.R."/>
            <person name="La Ragione R."/>
            <person name="Hildebrand F."/>
            <person name="Pallen M.J."/>
        </authorList>
    </citation>
    <scope>NUCLEOTIDE SEQUENCE</scope>
    <source>
        <strain evidence="9">CHK180-15479</strain>
    </source>
</reference>
<dbReference type="PANTHER" id="PTHR43549:SF3">
    <property type="entry name" value="MULTIDRUG RESISTANCE PROTEIN YPNP-RELATED"/>
    <property type="match status" value="1"/>
</dbReference>
<evidence type="ECO:0000256" key="4">
    <source>
        <dbReference type="ARBA" id="ARBA00022692"/>
    </source>
</evidence>
<dbReference type="PANTHER" id="PTHR43549">
    <property type="entry name" value="MULTIDRUG RESISTANCE PROTEIN YPNP-RELATED"/>
    <property type="match status" value="1"/>
</dbReference>
<dbReference type="GO" id="GO:0015297">
    <property type="term" value="F:antiporter activity"/>
    <property type="evidence" value="ECO:0007669"/>
    <property type="project" value="InterPro"/>
</dbReference>
<feature type="transmembrane region" description="Helical" evidence="8">
    <location>
        <begin position="364"/>
        <end position="383"/>
    </location>
</feature>
<dbReference type="InterPro" id="IPR002528">
    <property type="entry name" value="MATE_fam"/>
</dbReference>
<feature type="transmembrane region" description="Helical" evidence="8">
    <location>
        <begin position="313"/>
        <end position="335"/>
    </location>
</feature>
<evidence type="ECO:0000313" key="10">
    <source>
        <dbReference type="Proteomes" id="UP000823910"/>
    </source>
</evidence>
<sequence length="473" mass="49330">MQKNLTTGSVFRNIIFFSLPYLLSYFLQTLYGMADLFIIGQFEGVASTTAVSVGSQVMHMLTVMIVGLAMGSTVSIGQAVGGNRQREAAVCVGNTVTMFMGLSLVLTAVLLAASGHIVAVMSTPQEAVAGTRAYLMICFMGIPFITAYNIISSIFRGLGDSKSPMYFIAVACAANIGLDYLFMGALRMGPAGAALGTTLSQAISVAVSLAVILRRGSGLSVRKQDFRPLAPVMGKLLKIGVPIAIQDGFIQISFIVITVIANRRGLNDAAAVGIVEKIISFLFLVPSSMLSTVSALGAQNMGAGRMDRARKTLGYAIAMAAGFGLAVSVLMQFLAEPMVALFTDAGQGTGAQVVRLGGQYLRGYVLDCLFAGIHFCFSGYFCACGKSGLSFLHNSIAILLVRIPGAFLASAYFPDNLFPMGLATSMGSLLSVLICAAAFRVISQPAKSGKAAAGDRSSQGMGAGVRPPRGGEA</sequence>
<dbReference type="GO" id="GO:0005886">
    <property type="term" value="C:plasma membrane"/>
    <property type="evidence" value="ECO:0007669"/>
    <property type="project" value="UniProtKB-SubCell"/>
</dbReference>
<feature type="transmembrane region" description="Helical" evidence="8">
    <location>
        <begin position="57"/>
        <end position="76"/>
    </location>
</feature>
<evidence type="ECO:0000256" key="2">
    <source>
        <dbReference type="ARBA" id="ARBA00022448"/>
    </source>
</evidence>
<feature type="transmembrane region" description="Helical" evidence="8">
    <location>
        <begin position="236"/>
        <end position="261"/>
    </location>
</feature>
<evidence type="ECO:0000256" key="6">
    <source>
        <dbReference type="ARBA" id="ARBA00023136"/>
    </source>
</evidence>
<feature type="transmembrane region" description="Helical" evidence="8">
    <location>
        <begin position="163"/>
        <end position="182"/>
    </location>
</feature>
<evidence type="ECO:0000256" key="1">
    <source>
        <dbReference type="ARBA" id="ARBA00004651"/>
    </source>
</evidence>
<dbReference type="InterPro" id="IPR048279">
    <property type="entry name" value="MdtK-like"/>
</dbReference>
<dbReference type="AlphaFoldDB" id="A0A9D2MYG3"/>
<dbReference type="Proteomes" id="UP000823910">
    <property type="component" value="Unassembled WGS sequence"/>
</dbReference>
<feature type="region of interest" description="Disordered" evidence="7">
    <location>
        <begin position="448"/>
        <end position="473"/>
    </location>
</feature>
<evidence type="ECO:0000313" key="9">
    <source>
        <dbReference type="EMBL" id="HJC04756.1"/>
    </source>
</evidence>